<sequence>MAYDIGVGLHVMLVWSMMALSSHADLQRRADKEDVGAVIVLALTMIAAIASFVAIGVELHSVKDLQEGRAPPRLALAAGTILLSWLFVHTTFALHYAHDYYAGADDRQGLRFPGEHRPDYWDFLYFSFNLGAASQTSDVVIEAPRMRRFVLAHTILSFLFNTTILALAINVGASLL</sequence>
<feature type="transmembrane region" description="Helical" evidence="1">
    <location>
        <begin position="75"/>
        <end position="97"/>
    </location>
</feature>
<feature type="transmembrane region" description="Helical" evidence="1">
    <location>
        <begin position="150"/>
        <end position="173"/>
    </location>
</feature>
<gene>
    <name evidence="2" type="ORF">HJG44_08305</name>
</gene>
<keyword evidence="1" id="KW-0472">Membrane</keyword>
<dbReference type="AlphaFoldDB" id="A0A849I410"/>
<dbReference type="InterPro" id="IPR009781">
    <property type="entry name" value="DUF1345"/>
</dbReference>
<keyword evidence="1" id="KW-1133">Transmembrane helix</keyword>
<accession>A0A849I410</accession>
<evidence type="ECO:0000313" key="2">
    <source>
        <dbReference type="EMBL" id="NNM72394.1"/>
    </source>
</evidence>
<organism evidence="2 3">
    <name type="scientific">Enterovirga aerilata</name>
    <dbReference type="NCBI Taxonomy" id="2730920"/>
    <lineage>
        <taxon>Bacteria</taxon>
        <taxon>Pseudomonadati</taxon>
        <taxon>Pseudomonadota</taxon>
        <taxon>Alphaproteobacteria</taxon>
        <taxon>Hyphomicrobiales</taxon>
        <taxon>Methylobacteriaceae</taxon>
        <taxon>Enterovirga</taxon>
    </lineage>
</organism>
<dbReference type="Pfam" id="PF07077">
    <property type="entry name" value="DUF1345"/>
    <property type="match status" value="1"/>
</dbReference>
<name>A0A849I410_9HYPH</name>
<keyword evidence="1" id="KW-0812">Transmembrane</keyword>
<dbReference type="EMBL" id="JABEPP010000002">
    <property type="protein sequence ID" value="NNM72394.1"/>
    <property type="molecule type" value="Genomic_DNA"/>
</dbReference>
<evidence type="ECO:0000256" key="1">
    <source>
        <dbReference type="SAM" id="Phobius"/>
    </source>
</evidence>
<feature type="transmembrane region" description="Helical" evidence="1">
    <location>
        <begin position="6"/>
        <end position="23"/>
    </location>
</feature>
<comment type="caution">
    <text evidence="2">The sequence shown here is derived from an EMBL/GenBank/DDBJ whole genome shotgun (WGS) entry which is preliminary data.</text>
</comment>
<reference evidence="2 3" key="1">
    <citation type="submission" date="2020-04" db="EMBL/GenBank/DDBJ databases">
        <title>Enterovirga sp. isolate from soil.</title>
        <authorList>
            <person name="Chea S."/>
            <person name="Kim D.-U."/>
        </authorList>
    </citation>
    <scope>NUCLEOTIDE SEQUENCE [LARGE SCALE GENOMIC DNA]</scope>
    <source>
        <strain evidence="2 3">DB1703</strain>
    </source>
</reference>
<keyword evidence="3" id="KW-1185">Reference proteome</keyword>
<protein>
    <submittedName>
        <fullName evidence="2">DUF1345 domain-containing protein</fullName>
    </submittedName>
</protein>
<evidence type="ECO:0000313" key="3">
    <source>
        <dbReference type="Proteomes" id="UP000564885"/>
    </source>
</evidence>
<feature type="transmembrane region" description="Helical" evidence="1">
    <location>
        <begin position="35"/>
        <end position="55"/>
    </location>
</feature>
<dbReference type="Proteomes" id="UP000564885">
    <property type="component" value="Unassembled WGS sequence"/>
</dbReference>
<proteinExistence type="predicted"/>